<dbReference type="Gene3D" id="1.20.900.10">
    <property type="entry name" value="Dbl homology (DH) domain"/>
    <property type="match status" value="1"/>
</dbReference>
<dbReference type="SMART" id="SM00325">
    <property type="entry name" value="RhoGEF"/>
    <property type="match status" value="1"/>
</dbReference>
<dbReference type="RefSeq" id="XP_031567021.1">
    <property type="nucleotide sequence ID" value="XM_031711161.1"/>
</dbReference>
<feature type="compositionally biased region" description="Low complexity" evidence="3">
    <location>
        <begin position="1499"/>
        <end position="1510"/>
    </location>
</feature>
<feature type="region of interest" description="Disordered" evidence="3">
    <location>
        <begin position="1440"/>
        <end position="1515"/>
    </location>
</feature>
<evidence type="ECO:0000259" key="4">
    <source>
        <dbReference type="PROSITE" id="PS50010"/>
    </source>
</evidence>
<dbReference type="InterPro" id="IPR015943">
    <property type="entry name" value="WD40/YVTN_repeat-like_dom_sf"/>
</dbReference>
<proteinExistence type="predicted"/>
<feature type="compositionally biased region" description="Polar residues" evidence="3">
    <location>
        <begin position="1473"/>
        <end position="1498"/>
    </location>
</feature>
<evidence type="ECO:0000256" key="3">
    <source>
        <dbReference type="SAM" id="MobiDB-lite"/>
    </source>
</evidence>
<dbReference type="KEGG" id="aten:116301985"/>
<feature type="domain" description="DH" evidence="4">
    <location>
        <begin position="507"/>
        <end position="692"/>
    </location>
</feature>
<feature type="region of interest" description="Disordered" evidence="3">
    <location>
        <begin position="1330"/>
        <end position="1396"/>
    </location>
</feature>
<dbReference type="FunFam" id="1.20.900.10:FF:000003">
    <property type="entry name" value="Rho guanine nucleotide exchange factor 10 like"/>
    <property type="match status" value="1"/>
</dbReference>
<dbReference type="GO" id="GO:0030036">
    <property type="term" value="P:actin cytoskeleton organization"/>
    <property type="evidence" value="ECO:0007669"/>
    <property type="project" value="TreeGrafter"/>
</dbReference>
<dbReference type="SUPFAM" id="SSF48065">
    <property type="entry name" value="DBL homology domain (DH-domain)"/>
    <property type="match status" value="1"/>
</dbReference>
<gene>
    <name evidence="6" type="primary">LOC116301985</name>
</gene>
<keyword evidence="2" id="KW-0344">Guanine-nucleotide releasing factor</keyword>
<feature type="region of interest" description="Disordered" evidence="3">
    <location>
        <begin position="341"/>
        <end position="422"/>
    </location>
</feature>
<dbReference type="InParanoid" id="A0A6P8IJF4"/>
<protein>
    <submittedName>
        <fullName evidence="6">Rho guanine nucleotide exchange factor 10-like</fullName>
    </submittedName>
</protein>
<evidence type="ECO:0000313" key="6">
    <source>
        <dbReference type="RefSeq" id="XP_031567021.1"/>
    </source>
</evidence>
<feature type="region of interest" description="Disordered" evidence="3">
    <location>
        <begin position="128"/>
        <end position="225"/>
    </location>
</feature>
<evidence type="ECO:0000256" key="2">
    <source>
        <dbReference type="ARBA" id="ARBA00022658"/>
    </source>
</evidence>
<keyword evidence="5" id="KW-1185">Reference proteome</keyword>
<dbReference type="OrthoDB" id="5969286at2759"/>
<dbReference type="GO" id="GO:0005737">
    <property type="term" value="C:cytoplasm"/>
    <property type="evidence" value="ECO:0007669"/>
    <property type="project" value="UniProtKB-ARBA"/>
</dbReference>
<dbReference type="CDD" id="cd00160">
    <property type="entry name" value="RhoGEF"/>
    <property type="match status" value="1"/>
</dbReference>
<feature type="compositionally biased region" description="Polar residues" evidence="3">
    <location>
        <begin position="403"/>
        <end position="412"/>
    </location>
</feature>
<feature type="compositionally biased region" description="Basic and acidic residues" evidence="3">
    <location>
        <begin position="163"/>
        <end position="185"/>
    </location>
</feature>
<dbReference type="GO" id="GO:0051496">
    <property type="term" value="P:positive regulation of stress fiber assembly"/>
    <property type="evidence" value="ECO:0007669"/>
    <property type="project" value="TreeGrafter"/>
</dbReference>
<feature type="compositionally biased region" description="Basic and acidic residues" evidence="3">
    <location>
        <begin position="1"/>
        <end position="12"/>
    </location>
</feature>
<dbReference type="Pfam" id="PF00621">
    <property type="entry name" value="RhoGEF"/>
    <property type="match status" value="1"/>
</dbReference>
<sequence length="1699" mass="189708">MEKSNRKGKEASIKPFNDSGKKIKTKKDVKEPTQHGKPKDTSKDVQIRVEKVENSREEKSSFYTADDEDMDFSDTASVKERRLSDSSLKGVSWVTSESIEEKGEFHTTVQRTRSNTTNKEMWVPLAIKDINVEDKGKIKSREPTSPEPIKPPRPKRVSSFKRNSKDDKVEVKMRKSKENEIDPVKPPRRKLPRLPGADTEIHKGEKHKQSKEELSEGEQATRDIISRPVVMSTPFKENMTLSVEDITDNGDGRRLFSIYDDSTDTTVQQGQSFYDYLYSKNDNTSKELAAYDANQSKDLRDENLYDDVPLDSSTQSLASIGKRTDTDFDIYDEVIVNKENYMMPVNDDDDISDNDPWGSDFDDEDDDFEDINDQEIDKIKLDDNDEDDDSGSGYEEYEERRNTSSVFYSKSRQTPRKGQLNQKTVSPFHTKKVNLSIPGLKGFKGCFGISKAASLPYLADDGSKNTGQEEEKEEESDYVDPNIADTENYQQPVMPVMPSGLTSVQIKRYQIVKFILESEADYMKLMDSLIKKYELPIRERDLLESSKIDIIFQGIHKVLECHVMFNIALSARMNEWNTEEKIGDILYALFCKSMVLEAYCEYVNNFAKAMNTIKSACKTHLAFAQLLKARRQACRERTTLHSLMLKPTKRFPQFIDLVQELLKVTPVEHPDRIPLQMALTQLEYLADNLSERKREADLRLKVKLLDASIAHIGKPLSSGNRYFIRQDDFVQCVIEDDTIVRTKRRRLIMLSDMLLCISPIKGKKDRVANLITDVRAKYKLKWNVPLSDVEVIEYGPGISIYATPQKTTVTQAKGGQYRQQTGCQEHFADLQHDLAIIGQIAGLVATLRRTYQILDNDKVQKWHKAIQRTIEEETRLANLYWLELSLPAKTGRVNYIFSTDSPTIKADWLTALNTAVLRLAPENNPGWYLPEDDGTGGVPVLRRNMPLLKDNTDLFLLNPKARVQGIVSCPDASDPLPGIHDNYNNLWLLCGGGDSVGFVNVISVSSSSSPKIVESFHVCDSQIMCGEFVKRTCGEDKKVTGPISGKFGFPFPTVWLGTQSGKIYIFNGVDSERRYVMSVKLPDSVLALKTVKRKVFASLADGSVVVFKPNKDGIWDFSKPKAIGLSKLPVMSMALVKVTGTLWCGSSNQIHVLDYKKEIVMNVIDVDPSSKVTVRHLVCYGIGVWVSLWKQPTIKLFHSETMKHVQDMNIAYTVNTMQNDIDSQLEKIKSTKLCVTCMVADEGLLWVGTSVGLVLLFPLPRLDGIPLVSGRACVSFHAYHGRVRSMYPLKNNPNAEVPIGSGSGNKKRYQLFKEHETRDACVQTDAGISGSSSYAANGPQPARNGNAKPSMSSKAPRADADDEEDDEDIHSDDDFSFVEDQKNYVPPGTSLTSSSNYTVRIGSTQGNGDINSSGKLSNQIPDLADTDFVQLMEDFKGFGTSPSASVPDPPDVSAVLITGSISKELDKTEDSTSTRNKTTKLQNGESASAENNSMATAGSSLSPSSDSSYSLKPQGTALGKLSTEFRERVPSTGQYVKLSEAQKDAKAIGEALDVGKPADNNDVNQVEDVKAVDDALDAAFSDDLDNTESKPSNVTSDSLGESADYVSFVNSSPRQSNIRDSDSDNESMKKTNDSCSLFSPPSSDAQSPDKGESKKIVNLKPKLKYPVLLVTAGEGHLDQRRKKQETKSTEPRIMIWQIN</sequence>
<dbReference type="InterPro" id="IPR039919">
    <property type="entry name" value="ARHGEF10/ARHGEF17"/>
</dbReference>
<feature type="compositionally biased region" description="Basic and acidic residues" evidence="3">
    <location>
        <begin position="26"/>
        <end position="60"/>
    </location>
</feature>
<dbReference type="InterPro" id="IPR011993">
    <property type="entry name" value="PH-like_dom_sf"/>
</dbReference>
<name>A0A6P8IJF4_ACTTE</name>
<dbReference type="PANTHER" id="PTHR12877:SF7">
    <property type="entry name" value="RHO GUANINE NUCLEOTIDE EXCHANGE FACTOR 10-LIKE PROTEIN"/>
    <property type="match status" value="1"/>
</dbReference>
<evidence type="ECO:0000256" key="1">
    <source>
        <dbReference type="ARBA" id="ARBA00022553"/>
    </source>
</evidence>
<feature type="compositionally biased region" description="Basic and acidic residues" evidence="3">
    <location>
        <begin position="210"/>
        <end position="225"/>
    </location>
</feature>
<feature type="compositionally biased region" description="Basic and acidic residues" evidence="3">
    <location>
        <begin position="1617"/>
        <end position="1632"/>
    </location>
</feature>
<dbReference type="PANTHER" id="PTHR12877">
    <property type="entry name" value="RHO GUANINE NUCLEOTIDE EXCHANGE FACTOR"/>
    <property type="match status" value="1"/>
</dbReference>
<feature type="compositionally biased region" description="Basic and acidic residues" evidence="3">
    <location>
        <begin position="1463"/>
        <end position="1472"/>
    </location>
</feature>
<dbReference type="InterPro" id="IPR000219">
    <property type="entry name" value="DH_dom"/>
</dbReference>
<feature type="compositionally biased region" description="Acidic residues" evidence="3">
    <location>
        <begin position="1360"/>
        <end position="1377"/>
    </location>
</feature>
<dbReference type="PROSITE" id="PS50010">
    <property type="entry name" value="DH_2"/>
    <property type="match status" value="1"/>
</dbReference>
<dbReference type="GeneID" id="116301985"/>
<dbReference type="SUPFAM" id="SSF50729">
    <property type="entry name" value="PH domain-like"/>
    <property type="match status" value="1"/>
</dbReference>
<dbReference type="GO" id="GO:0005085">
    <property type="term" value="F:guanyl-nucleotide exchange factor activity"/>
    <property type="evidence" value="ECO:0007669"/>
    <property type="project" value="UniProtKB-KW"/>
</dbReference>
<feature type="region of interest" description="Disordered" evidence="3">
    <location>
        <begin position="458"/>
        <end position="478"/>
    </location>
</feature>
<feature type="region of interest" description="Disordered" evidence="3">
    <location>
        <begin position="1580"/>
        <end position="1657"/>
    </location>
</feature>
<feature type="compositionally biased region" description="Polar residues" evidence="3">
    <location>
        <begin position="1633"/>
        <end position="1646"/>
    </location>
</feature>
<reference evidence="6" key="1">
    <citation type="submission" date="2025-08" db="UniProtKB">
        <authorList>
            <consortium name="RefSeq"/>
        </authorList>
    </citation>
    <scope>IDENTIFICATION</scope>
    <source>
        <tissue evidence="6">Tentacle</tissue>
    </source>
</reference>
<dbReference type="InterPro" id="IPR036322">
    <property type="entry name" value="WD40_repeat_dom_sf"/>
</dbReference>
<dbReference type="Gene3D" id="2.130.10.10">
    <property type="entry name" value="YVTN repeat-like/Quinoprotein amine dehydrogenase"/>
    <property type="match status" value="1"/>
</dbReference>
<evidence type="ECO:0000313" key="5">
    <source>
        <dbReference type="Proteomes" id="UP000515163"/>
    </source>
</evidence>
<feature type="compositionally biased region" description="Basic and acidic residues" evidence="3">
    <location>
        <begin position="130"/>
        <end position="144"/>
    </location>
</feature>
<dbReference type="Pfam" id="PF19056">
    <property type="entry name" value="WD40_2"/>
    <property type="match status" value="1"/>
</dbReference>
<feature type="region of interest" description="Disordered" evidence="3">
    <location>
        <begin position="1"/>
        <end position="89"/>
    </location>
</feature>
<feature type="compositionally biased region" description="Low complexity" evidence="3">
    <location>
        <begin position="1441"/>
        <end position="1455"/>
    </location>
</feature>
<keyword evidence="1" id="KW-0597">Phosphoprotein</keyword>
<organism evidence="5 6">
    <name type="scientific">Actinia tenebrosa</name>
    <name type="common">Australian red waratah sea anemone</name>
    <dbReference type="NCBI Taxonomy" id="6105"/>
    <lineage>
        <taxon>Eukaryota</taxon>
        <taxon>Metazoa</taxon>
        <taxon>Cnidaria</taxon>
        <taxon>Anthozoa</taxon>
        <taxon>Hexacorallia</taxon>
        <taxon>Actiniaria</taxon>
        <taxon>Actiniidae</taxon>
        <taxon>Actinia</taxon>
    </lineage>
</organism>
<feature type="compositionally biased region" description="Acidic residues" evidence="3">
    <location>
        <begin position="360"/>
        <end position="374"/>
    </location>
</feature>
<accession>A0A6P8IJF4</accession>
<dbReference type="Pfam" id="PF19057">
    <property type="entry name" value="PH_19"/>
    <property type="match status" value="1"/>
</dbReference>
<feature type="compositionally biased region" description="Polar residues" evidence="3">
    <location>
        <begin position="1589"/>
        <end position="1599"/>
    </location>
</feature>
<dbReference type="SUPFAM" id="SSF50978">
    <property type="entry name" value="WD40 repeat-like"/>
    <property type="match status" value="1"/>
</dbReference>
<dbReference type="Proteomes" id="UP000515163">
    <property type="component" value="Unplaced"/>
</dbReference>
<dbReference type="Gene3D" id="2.30.29.30">
    <property type="entry name" value="Pleckstrin-homology domain (PH domain)/Phosphotyrosine-binding domain (PTB)"/>
    <property type="match status" value="1"/>
</dbReference>
<dbReference type="InterPro" id="IPR035899">
    <property type="entry name" value="DBL_dom_sf"/>
</dbReference>